<dbReference type="EMBL" id="JAUSWN010000009">
    <property type="protein sequence ID" value="MDQ0479521.1"/>
    <property type="molecule type" value="Genomic_DNA"/>
</dbReference>
<gene>
    <name evidence="2" type="ORF">QOZ93_001262</name>
</gene>
<comment type="caution">
    <text evidence="2">The sequence shown here is derived from an EMBL/GenBank/DDBJ whole genome shotgun (WGS) entry which is preliminary data.</text>
</comment>
<name>A0ABU0JQZ7_HATLI</name>
<proteinExistence type="predicted"/>
<dbReference type="Gene3D" id="3.40.630.30">
    <property type="match status" value="1"/>
</dbReference>
<accession>A0ABU0JQZ7</accession>
<dbReference type="InterPro" id="IPR000182">
    <property type="entry name" value="GNAT_dom"/>
</dbReference>
<dbReference type="CDD" id="cd04301">
    <property type="entry name" value="NAT_SF"/>
    <property type="match status" value="1"/>
</dbReference>
<evidence type="ECO:0000259" key="1">
    <source>
        <dbReference type="PROSITE" id="PS51186"/>
    </source>
</evidence>
<organism evidence="2 3">
    <name type="scientific">Hathewaya limosa</name>
    <name type="common">Clostridium limosum</name>
    <dbReference type="NCBI Taxonomy" id="1536"/>
    <lineage>
        <taxon>Bacteria</taxon>
        <taxon>Bacillati</taxon>
        <taxon>Bacillota</taxon>
        <taxon>Clostridia</taxon>
        <taxon>Eubacteriales</taxon>
        <taxon>Clostridiaceae</taxon>
        <taxon>Hathewaya</taxon>
    </lineage>
</organism>
<evidence type="ECO:0000313" key="2">
    <source>
        <dbReference type="EMBL" id="MDQ0479521.1"/>
    </source>
</evidence>
<dbReference type="InterPro" id="IPR016181">
    <property type="entry name" value="Acyl_CoA_acyltransferase"/>
</dbReference>
<feature type="domain" description="N-acetyltransferase" evidence="1">
    <location>
        <begin position="11"/>
        <end position="168"/>
    </location>
</feature>
<dbReference type="SUPFAM" id="SSF55729">
    <property type="entry name" value="Acyl-CoA N-acyltransferases (Nat)"/>
    <property type="match status" value="1"/>
</dbReference>
<protein>
    <submittedName>
        <fullName evidence="2">Ribosomal protein S18 acetylase RimI-like enzyme</fullName>
    </submittedName>
</protein>
<dbReference type="PROSITE" id="PS51186">
    <property type="entry name" value="GNAT"/>
    <property type="match status" value="1"/>
</dbReference>
<sequence>MLNLNLVVEDIEVKDVNKNDVIKIYNSITKEKFFVGNKEYMNIEEVYDRFLEYYLTEGEFFAKFECEHKFIGFLRGRVEFKKSNKVWINCIHINKEYRNKGIGSKLIIKIIEFLKKTYDIKVFYTGILNEEKDNLRFWKKNGFCIERISKEFFDINEKKKDMLILVKQ</sequence>
<reference evidence="2 3" key="1">
    <citation type="submission" date="2023-07" db="EMBL/GenBank/DDBJ databases">
        <title>Genomic Encyclopedia of Type Strains, Phase IV (KMG-IV): sequencing the most valuable type-strain genomes for metagenomic binning, comparative biology and taxonomic classification.</title>
        <authorList>
            <person name="Goeker M."/>
        </authorList>
    </citation>
    <scope>NUCLEOTIDE SEQUENCE [LARGE SCALE GENOMIC DNA]</scope>
    <source>
        <strain evidence="2 3">DSM 1400</strain>
    </source>
</reference>
<dbReference type="Proteomes" id="UP001224418">
    <property type="component" value="Unassembled WGS sequence"/>
</dbReference>
<dbReference type="Pfam" id="PF13420">
    <property type="entry name" value="Acetyltransf_4"/>
    <property type="match status" value="1"/>
</dbReference>
<evidence type="ECO:0000313" key="3">
    <source>
        <dbReference type="Proteomes" id="UP001224418"/>
    </source>
</evidence>
<keyword evidence="3" id="KW-1185">Reference proteome</keyword>
<dbReference type="RefSeq" id="WP_111943016.1">
    <property type="nucleotide sequence ID" value="NZ_BAAACJ010000033.1"/>
</dbReference>